<feature type="region of interest" description="Disordered" evidence="1">
    <location>
        <begin position="86"/>
        <end position="116"/>
    </location>
</feature>
<feature type="compositionally biased region" description="Polar residues" evidence="1">
    <location>
        <begin position="248"/>
        <end position="269"/>
    </location>
</feature>
<reference evidence="2 3" key="1">
    <citation type="submission" date="2022-01" db="EMBL/GenBank/DDBJ databases">
        <title>A high-quality chromosome-level genome assembly of rohu carp, Labeo rohita.</title>
        <authorList>
            <person name="Arick M.A. II"/>
            <person name="Hsu C.-Y."/>
            <person name="Magbanua Z."/>
            <person name="Pechanova O."/>
            <person name="Grover C."/>
            <person name="Miller E."/>
            <person name="Thrash A."/>
            <person name="Ezzel L."/>
            <person name="Alam S."/>
            <person name="Benzie J."/>
            <person name="Hamilton M."/>
            <person name="Karsi A."/>
            <person name="Lawrence M.L."/>
            <person name="Peterson D.G."/>
        </authorList>
    </citation>
    <scope>NUCLEOTIDE SEQUENCE [LARGE SCALE GENOMIC DNA]</scope>
    <source>
        <strain evidence="3">BAU-BD-2019</strain>
        <tissue evidence="2">Blood</tissue>
    </source>
</reference>
<evidence type="ECO:0000313" key="2">
    <source>
        <dbReference type="EMBL" id="KAI2646213.1"/>
    </source>
</evidence>
<feature type="region of interest" description="Disordered" evidence="1">
    <location>
        <begin position="248"/>
        <end position="286"/>
    </location>
</feature>
<dbReference type="EMBL" id="JACTAM010001687">
    <property type="protein sequence ID" value="KAI2646213.1"/>
    <property type="molecule type" value="Genomic_DNA"/>
</dbReference>
<gene>
    <name evidence="2" type="ORF">H4Q32_025494</name>
</gene>
<keyword evidence="2" id="KW-0687">Ribonucleoprotein</keyword>
<protein>
    <submittedName>
        <fullName evidence="2">U1 small nuclear ribonucleoprotein C</fullName>
    </submittedName>
</protein>
<name>A0ABQ8L973_LABRO</name>
<organism evidence="2 3">
    <name type="scientific">Labeo rohita</name>
    <name type="common">Indian major carp</name>
    <name type="synonym">Cyprinus rohita</name>
    <dbReference type="NCBI Taxonomy" id="84645"/>
    <lineage>
        <taxon>Eukaryota</taxon>
        <taxon>Metazoa</taxon>
        <taxon>Chordata</taxon>
        <taxon>Craniata</taxon>
        <taxon>Vertebrata</taxon>
        <taxon>Euteleostomi</taxon>
        <taxon>Actinopterygii</taxon>
        <taxon>Neopterygii</taxon>
        <taxon>Teleostei</taxon>
        <taxon>Ostariophysi</taxon>
        <taxon>Cypriniformes</taxon>
        <taxon>Cyprinidae</taxon>
        <taxon>Labeoninae</taxon>
        <taxon>Labeonini</taxon>
        <taxon>Labeo</taxon>
    </lineage>
</organism>
<evidence type="ECO:0000256" key="1">
    <source>
        <dbReference type="SAM" id="MobiDB-lite"/>
    </source>
</evidence>
<proteinExistence type="predicted"/>
<comment type="caution">
    <text evidence="2">The sequence shown here is derived from an EMBL/GenBank/DDBJ whole genome shotgun (WGS) entry which is preliminary data.</text>
</comment>
<accession>A0ABQ8L973</accession>
<evidence type="ECO:0000313" key="3">
    <source>
        <dbReference type="Proteomes" id="UP000830375"/>
    </source>
</evidence>
<dbReference type="Proteomes" id="UP000830375">
    <property type="component" value="Unassembled WGS sequence"/>
</dbReference>
<dbReference type="GO" id="GO:1990904">
    <property type="term" value="C:ribonucleoprotein complex"/>
    <property type="evidence" value="ECO:0007669"/>
    <property type="project" value="UniProtKB-KW"/>
</dbReference>
<keyword evidence="3" id="KW-1185">Reference proteome</keyword>
<sequence>MSTVSTPSRSAGIPLSTVLPGMAVAILSMWATHCAPEASSDHESAPEASTVHEFAPISPEVSAYAVEPPKEVASFHELTVLSAHESTPEISFDHESAPVPPEVAAPAAEPPKGAASSYELSAHHVTAKEAYHKLSACPVTAMEATYEFSAHHVKAKEVNHKLSALLWMSFAPLWVSLLLSALSAPPWLPALPALPALPWLPALSAPPWLPALPAPPWLPALPAPPWLQAPQNLPWWTSAPVLHCPRPRSSSASLSVTAPRSRPTSSARTWPSVPPPVLPLSPHPPGLFVLSARNRS</sequence>
<feature type="compositionally biased region" description="Pro residues" evidence="1">
    <location>
        <begin position="272"/>
        <end position="285"/>
    </location>
</feature>